<dbReference type="EMBL" id="MT142491">
    <property type="protein sequence ID" value="QJA82594.1"/>
    <property type="molecule type" value="Genomic_DNA"/>
</dbReference>
<sequence>MAKNTQERSKKSAEKAAKAGEEELRHKVRPGIRAMLADLMRWHGITVISEAIQNMVINLHALGPEGSAHALKSPRHTFEISENVARQFHNESLRELRADPGDENTAHIK</sequence>
<accession>A0A6M3KLV9</accession>
<feature type="compositionally biased region" description="Basic and acidic residues" evidence="1">
    <location>
        <begin position="1"/>
        <end position="25"/>
    </location>
</feature>
<organism evidence="2">
    <name type="scientific">viral metagenome</name>
    <dbReference type="NCBI Taxonomy" id="1070528"/>
    <lineage>
        <taxon>unclassified sequences</taxon>
        <taxon>metagenomes</taxon>
        <taxon>organismal metagenomes</taxon>
    </lineage>
</organism>
<dbReference type="AlphaFoldDB" id="A0A6M3KLV9"/>
<reference evidence="2" key="1">
    <citation type="submission" date="2020-03" db="EMBL/GenBank/DDBJ databases">
        <title>The deep terrestrial virosphere.</title>
        <authorList>
            <person name="Holmfeldt K."/>
            <person name="Nilsson E."/>
            <person name="Simone D."/>
            <person name="Lopez-Fernandez M."/>
            <person name="Wu X."/>
            <person name="de Brujin I."/>
            <person name="Lundin D."/>
            <person name="Andersson A."/>
            <person name="Bertilsson S."/>
            <person name="Dopson M."/>
        </authorList>
    </citation>
    <scope>NUCLEOTIDE SEQUENCE</scope>
    <source>
        <strain evidence="2">MM415A00396</strain>
    </source>
</reference>
<protein>
    <submittedName>
        <fullName evidence="2">Uncharacterized protein</fullName>
    </submittedName>
</protein>
<evidence type="ECO:0000313" key="2">
    <source>
        <dbReference type="EMBL" id="QJA82594.1"/>
    </source>
</evidence>
<feature type="region of interest" description="Disordered" evidence="1">
    <location>
        <begin position="1"/>
        <end position="27"/>
    </location>
</feature>
<proteinExistence type="predicted"/>
<name>A0A6M3KLV9_9ZZZZ</name>
<gene>
    <name evidence="2" type="ORF">MM415A00396_0030</name>
</gene>
<evidence type="ECO:0000256" key="1">
    <source>
        <dbReference type="SAM" id="MobiDB-lite"/>
    </source>
</evidence>